<dbReference type="GO" id="GO:0005524">
    <property type="term" value="F:ATP binding"/>
    <property type="evidence" value="ECO:0007669"/>
    <property type="project" value="UniProtKB-UniRule"/>
</dbReference>
<feature type="compositionally biased region" description="Low complexity" evidence="12">
    <location>
        <begin position="489"/>
        <end position="503"/>
    </location>
</feature>
<comment type="caution">
    <text evidence="14">The sequence shown here is derived from an EMBL/GenBank/DDBJ whole genome shotgun (WGS) entry which is preliminary data.</text>
</comment>
<dbReference type="PROSITE" id="PS00107">
    <property type="entry name" value="PROTEIN_KINASE_ATP"/>
    <property type="match status" value="1"/>
</dbReference>
<comment type="catalytic activity">
    <reaction evidence="9">
        <text>L-threonyl-[protein] + ATP = O-phospho-L-threonyl-[protein] + ADP + H(+)</text>
        <dbReference type="Rhea" id="RHEA:46608"/>
        <dbReference type="Rhea" id="RHEA-COMP:11060"/>
        <dbReference type="Rhea" id="RHEA-COMP:11605"/>
        <dbReference type="ChEBI" id="CHEBI:15378"/>
        <dbReference type="ChEBI" id="CHEBI:30013"/>
        <dbReference type="ChEBI" id="CHEBI:30616"/>
        <dbReference type="ChEBI" id="CHEBI:61977"/>
        <dbReference type="ChEBI" id="CHEBI:456216"/>
        <dbReference type="EC" id="2.7.12.1"/>
    </reaction>
</comment>
<comment type="catalytic activity">
    <reaction evidence="8">
        <text>L-seryl-[protein] + ATP = O-phospho-L-seryl-[protein] + ADP + H(+)</text>
        <dbReference type="Rhea" id="RHEA:17989"/>
        <dbReference type="Rhea" id="RHEA-COMP:9863"/>
        <dbReference type="Rhea" id="RHEA-COMP:11604"/>
        <dbReference type="ChEBI" id="CHEBI:15378"/>
        <dbReference type="ChEBI" id="CHEBI:29999"/>
        <dbReference type="ChEBI" id="CHEBI:30616"/>
        <dbReference type="ChEBI" id="CHEBI:83421"/>
        <dbReference type="ChEBI" id="CHEBI:456216"/>
        <dbReference type="EC" id="2.7.12.1"/>
    </reaction>
</comment>
<dbReference type="GO" id="GO:0004712">
    <property type="term" value="F:protein serine/threonine/tyrosine kinase activity"/>
    <property type="evidence" value="ECO:0007669"/>
    <property type="project" value="UniProtKB-EC"/>
</dbReference>
<keyword evidence="15" id="KW-1185">Reference proteome</keyword>
<evidence type="ECO:0000256" key="4">
    <source>
        <dbReference type="ARBA" id="ARBA00022679"/>
    </source>
</evidence>
<sequence>MLKAMKMKPSSDENAISTYEGPSQNDPAGCGDKKQSGSSGMTAFEALSIHRDNLSTYEKREILRYDKVYFVGRTSQKHQIMSPTNENGQKRQMIPQFGADKRSSSGDLIPVFDDHENFYRIIKHDHIAYRFEVLSLLGKGSFGQVVMAFDHMKGTQVALKIIRTESRFTRQAKEEIKILETLRQMRGNNTNDVDGCEFPIVQLFEHFTFRKHICMTFELLSINLYDLLKLNKFAGLPRDRVRRISFQILKALYYVEKAGIIHCDLKPENVLLIWPPEKYSSQSGDSTRNATQASSPKNNSPFMEERDCIKLIDFGSSCFKKGPTYPYIQSRFYRAPEVILRTGYAQPIDIWSFGCVVAELINGLPLFPGEDEADQLACIIEILGTPPDELLQKSPHVDRFFIEHRTSKPKNAELQFVDHLKSGPNREGGVIYLPRYCSIRYPECGGSPELGPGIAKRSGQVRGTPGSMSLLTAILQPRHRRFRRKDTQSLANLATGTSATSSSPEEEALLSKDNELLLSLMLSCLTWSPSERIKPYKAIQHMWLRNFTKKSRHDSSSGVRTHSMEVSRLAPTKSKETSTDNQQASSSKNNLPIIIPRRRNRLSKQNSDSLSSCSIKLYGDQQTMPVESVALKNEDKEDTKASQSHSPRRHSKVDTSPHPNRLLNGGFSVNAVSISPTNGTNGTITKPMANSGNNTNGLNLTQATVTHNSQSVSKRVTLVYPTNASCTEIRPGEKTISVDMSTENSGSAGERCKPHSFLLANNAPTQMNPTDSQTLTSDFRGNQSMTSTTANNNNRTKMTSKGNPANRAARVNFVNTNNRPFSDYYSMHKAEVNGSVNPDINSSDEKKLSNSVPRVSAMLKKDSAQQSPQVVYADHGGSLYTLPQYAVNKEGNAQMDQTISISTNNNPNTNNKVGTNHVIITKALEPQSINAPAKLIQLIRPTNQSSKNPSHGLNSNEPRMIRITNTRHGNNLVHIPEEYSQLEEYNPHPYSRHQTRGEIGSYEDESWNARQSPTVFKTQTRVVDQMAPEVAPKPSRDILLLNPGRYIRADGLATNTTSVWAPQPYYQHVPSAINTSQPNSVVYRRVSGLSYHRGPTIEIRPYSHYQEY</sequence>
<feature type="region of interest" description="Disordered" evidence="12">
    <location>
        <begin position="482"/>
        <end position="508"/>
    </location>
</feature>
<dbReference type="InterPro" id="IPR017441">
    <property type="entry name" value="Protein_kinase_ATP_BS"/>
</dbReference>
<feature type="compositionally biased region" description="Polar residues" evidence="12">
    <location>
        <begin position="579"/>
        <end position="588"/>
    </location>
</feature>
<dbReference type="Gene3D" id="1.10.510.10">
    <property type="entry name" value="Transferase(Phosphotransferase) domain 1"/>
    <property type="match status" value="1"/>
</dbReference>
<protein>
    <recommendedName>
        <fullName evidence="2">dual-specificity kinase</fullName>
        <ecNumber evidence="2">2.7.12.1</ecNumber>
    </recommendedName>
</protein>
<evidence type="ECO:0000256" key="6">
    <source>
        <dbReference type="ARBA" id="ARBA00022777"/>
    </source>
</evidence>
<feature type="compositionally biased region" description="Polar residues" evidence="12">
    <location>
        <begin position="279"/>
        <end position="301"/>
    </location>
</feature>
<evidence type="ECO:0000256" key="5">
    <source>
        <dbReference type="ARBA" id="ARBA00022741"/>
    </source>
</evidence>
<feature type="compositionally biased region" description="Polar residues" evidence="12">
    <location>
        <begin position="12"/>
        <end position="26"/>
    </location>
</feature>
<keyword evidence="6" id="KW-0418">Kinase</keyword>
<evidence type="ECO:0000256" key="7">
    <source>
        <dbReference type="ARBA" id="ARBA00022840"/>
    </source>
</evidence>
<keyword evidence="5 11" id="KW-0547">Nucleotide-binding</keyword>
<dbReference type="AlphaFoldDB" id="A0A8S9Z5K4"/>
<keyword evidence="4" id="KW-0808">Transferase</keyword>
<reference evidence="14" key="1">
    <citation type="submission" date="2019-07" db="EMBL/GenBank/DDBJ databases">
        <title>Annotation for the trematode Paragonimus miyazaki's.</title>
        <authorList>
            <person name="Choi Y.-J."/>
        </authorList>
    </citation>
    <scope>NUCLEOTIDE SEQUENCE</scope>
    <source>
        <strain evidence="14">Japan</strain>
    </source>
</reference>
<dbReference type="Pfam" id="PF00069">
    <property type="entry name" value="Pkinase"/>
    <property type="match status" value="1"/>
</dbReference>
<feature type="region of interest" description="Disordered" evidence="12">
    <location>
        <begin position="279"/>
        <end position="302"/>
    </location>
</feature>
<evidence type="ECO:0000313" key="14">
    <source>
        <dbReference type="EMBL" id="KAF7260693.1"/>
    </source>
</evidence>
<dbReference type="Proteomes" id="UP000822476">
    <property type="component" value="Unassembled WGS sequence"/>
</dbReference>
<evidence type="ECO:0000256" key="10">
    <source>
        <dbReference type="ARBA" id="ARBA00051680"/>
    </source>
</evidence>
<keyword evidence="7 11" id="KW-0067">ATP-binding</keyword>
<organism evidence="14 15">
    <name type="scientific">Paragonimus skrjabini miyazakii</name>
    <dbReference type="NCBI Taxonomy" id="59628"/>
    <lineage>
        <taxon>Eukaryota</taxon>
        <taxon>Metazoa</taxon>
        <taxon>Spiralia</taxon>
        <taxon>Lophotrochozoa</taxon>
        <taxon>Platyhelminthes</taxon>
        <taxon>Trematoda</taxon>
        <taxon>Digenea</taxon>
        <taxon>Plagiorchiida</taxon>
        <taxon>Troglotremata</taxon>
        <taxon>Troglotrematidae</taxon>
        <taxon>Paragonimus</taxon>
    </lineage>
</organism>
<feature type="binding site" evidence="11">
    <location>
        <position position="160"/>
    </location>
    <ligand>
        <name>ATP</name>
        <dbReference type="ChEBI" id="CHEBI:30616"/>
    </ligand>
</feature>
<feature type="region of interest" description="Disordered" evidence="12">
    <location>
        <begin position="1"/>
        <end position="37"/>
    </location>
</feature>
<dbReference type="PANTHER" id="PTHR24058:SF22">
    <property type="entry name" value="DUAL SPECIFICITY TYROSINE-PHOSPHORYLATION-REGULATED KINASE 4"/>
    <property type="match status" value="1"/>
</dbReference>
<dbReference type="GO" id="GO:0005856">
    <property type="term" value="C:cytoskeleton"/>
    <property type="evidence" value="ECO:0007669"/>
    <property type="project" value="TreeGrafter"/>
</dbReference>
<feature type="domain" description="Protein kinase" evidence="13">
    <location>
        <begin position="131"/>
        <end position="544"/>
    </location>
</feature>
<evidence type="ECO:0000256" key="3">
    <source>
        <dbReference type="ARBA" id="ARBA00022527"/>
    </source>
</evidence>
<evidence type="ECO:0000256" key="1">
    <source>
        <dbReference type="ARBA" id="ARBA00008867"/>
    </source>
</evidence>
<dbReference type="PROSITE" id="PS50011">
    <property type="entry name" value="PROTEIN_KINASE_DOM"/>
    <property type="match status" value="1"/>
</dbReference>
<evidence type="ECO:0000313" key="15">
    <source>
        <dbReference type="Proteomes" id="UP000822476"/>
    </source>
</evidence>
<evidence type="ECO:0000256" key="2">
    <source>
        <dbReference type="ARBA" id="ARBA00013203"/>
    </source>
</evidence>
<evidence type="ECO:0000256" key="11">
    <source>
        <dbReference type="PROSITE-ProRule" id="PRU10141"/>
    </source>
</evidence>
<feature type="region of interest" description="Disordered" evidence="12">
    <location>
        <begin position="550"/>
        <end position="608"/>
    </location>
</feature>
<accession>A0A8S9Z5K4</accession>
<dbReference type="GO" id="GO:0004674">
    <property type="term" value="F:protein serine/threonine kinase activity"/>
    <property type="evidence" value="ECO:0007669"/>
    <property type="project" value="UniProtKB-KW"/>
</dbReference>
<comment type="similarity">
    <text evidence="1">Belongs to the protein kinase superfamily. CMGC Ser/Thr protein kinase family. MNB/DYRK subfamily.</text>
</comment>
<dbReference type="Gene3D" id="3.30.200.20">
    <property type="entry name" value="Phosphorylase Kinase, domain 1"/>
    <property type="match status" value="1"/>
</dbReference>
<dbReference type="SUPFAM" id="SSF56112">
    <property type="entry name" value="Protein kinase-like (PK-like)"/>
    <property type="match status" value="1"/>
</dbReference>
<dbReference type="GO" id="GO:0005737">
    <property type="term" value="C:cytoplasm"/>
    <property type="evidence" value="ECO:0007669"/>
    <property type="project" value="TreeGrafter"/>
</dbReference>
<dbReference type="InterPro" id="IPR011009">
    <property type="entry name" value="Kinase-like_dom_sf"/>
</dbReference>
<comment type="catalytic activity">
    <reaction evidence="10">
        <text>L-tyrosyl-[protein] + ATP = O-phospho-L-tyrosyl-[protein] + ADP + H(+)</text>
        <dbReference type="Rhea" id="RHEA:10596"/>
        <dbReference type="Rhea" id="RHEA-COMP:10136"/>
        <dbReference type="Rhea" id="RHEA-COMP:20101"/>
        <dbReference type="ChEBI" id="CHEBI:15378"/>
        <dbReference type="ChEBI" id="CHEBI:30616"/>
        <dbReference type="ChEBI" id="CHEBI:46858"/>
        <dbReference type="ChEBI" id="CHEBI:61978"/>
        <dbReference type="ChEBI" id="CHEBI:456216"/>
        <dbReference type="EC" id="2.7.12.1"/>
    </reaction>
</comment>
<dbReference type="EC" id="2.7.12.1" evidence="2"/>
<evidence type="ECO:0000256" key="12">
    <source>
        <dbReference type="SAM" id="MobiDB-lite"/>
    </source>
</evidence>
<feature type="region of interest" description="Disordered" evidence="12">
    <location>
        <begin position="775"/>
        <end position="803"/>
    </location>
</feature>
<dbReference type="SMART" id="SM00220">
    <property type="entry name" value="S_TKc"/>
    <property type="match status" value="1"/>
</dbReference>
<dbReference type="OrthoDB" id="9332038at2759"/>
<dbReference type="InterPro" id="IPR000719">
    <property type="entry name" value="Prot_kinase_dom"/>
</dbReference>
<dbReference type="Gene3D" id="3.30.10.30">
    <property type="entry name" value="DYRK"/>
    <property type="match status" value="1"/>
</dbReference>
<feature type="region of interest" description="Disordered" evidence="12">
    <location>
        <begin position="629"/>
        <end position="661"/>
    </location>
</feature>
<proteinExistence type="inferred from homology"/>
<evidence type="ECO:0000259" key="13">
    <source>
        <dbReference type="PROSITE" id="PS50011"/>
    </source>
</evidence>
<dbReference type="InterPro" id="IPR050494">
    <property type="entry name" value="Ser_Thr_dual-spec_kinase"/>
</dbReference>
<evidence type="ECO:0000256" key="8">
    <source>
        <dbReference type="ARBA" id="ARBA00049003"/>
    </source>
</evidence>
<dbReference type="InterPro" id="IPR042521">
    <property type="entry name" value="DYRK"/>
</dbReference>
<name>A0A8S9Z5K4_9TREM</name>
<evidence type="ECO:0000256" key="9">
    <source>
        <dbReference type="ARBA" id="ARBA00049308"/>
    </source>
</evidence>
<keyword evidence="3" id="KW-0723">Serine/threonine-protein kinase</keyword>
<dbReference type="EMBL" id="JTDE01000644">
    <property type="protein sequence ID" value="KAF7260693.1"/>
    <property type="molecule type" value="Genomic_DNA"/>
</dbReference>
<dbReference type="InterPro" id="IPR008271">
    <property type="entry name" value="Ser/Thr_kinase_AS"/>
</dbReference>
<gene>
    <name evidence="14" type="ORF">EG68_02241</name>
</gene>
<dbReference type="PROSITE" id="PS00108">
    <property type="entry name" value="PROTEIN_KINASE_ST"/>
    <property type="match status" value="1"/>
</dbReference>
<dbReference type="PANTHER" id="PTHR24058">
    <property type="entry name" value="DUAL SPECIFICITY PROTEIN KINASE"/>
    <property type="match status" value="1"/>
</dbReference>